<dbReference type="RefSeq" id="WP_005123004.1">
    <property type="nucleotide sequence ID" value="NZ_CDHL01000049.1"/>
</dbReference>
<dbReference type="Proteomes" id="UP000683579">
    <property type="component" value="Chromosome"/>
</dbReference>
<sequence>MSSTFNEFQQPVGLALPDWQGARFPAAQHITGHYCKLERINVERHAKALYEAYCDTPDSRDWTYLASGPFATFDSFLNYLTKIAAQTDPMHFAVIDLASMQAVGTLALMRIDASNGVIEVGWVTYSSRMKRSRVSTEVMSLLLDYVFEGLGYRRVEWKCDALNAPSRAAATRFGFTFEGIFRQAVVVHQRNRDTAWYSIIDSEYPALREAFTLWLDEGNFDSEGQQIKRLATLINNERMTA</sequence>
<dbReference type="InterPro" id="IPR016181">
    <property type="entry name" value="Acyl_CoA_acyltransferase"/>
</dbReference>
<dbReference type="Pfam" id="PF13302">
    <property type="entry name" value="Acetyltransf_3"/>
    <property type="match status" value="1"/>
</dbReference>
<dbReference type="Proteomes" id="UP000468420">
    <property type="component" value="Unassembled WGS sequence"/>
</dbReference>
<dbReference type="GO" id="GO:0008999">
    <property type="term" value="F:protein-N-terminal-alanine acetyltransferase activity"/>
    <property type="evidence" value="ECO:0007669"/>
    <property type="project" value="TreeGrafter"/>
</dbReference>
<dbReference type="FunFam" id="3.40.630.30:FF:000047">
    <property type="entry name" value="Acetyltransferase, GNAT family"/>
    <property type="match status" value="1"/>
</dbReference>
<accession>A0A6N6JXA5</accession>
<dbReference type="InterPro" id="IPR000182">
    <property type="entry name" value="GNAT_dom"/>
</dbReference>
<dbReference type="GO" id="GO:1990189">
    <property type="term" value="F:protein N-terminal-serine acetyltransferase activity"/>
    <property type="evidence" value="ECO:0007669"/>
    <property type="project" value="TreeGrafter"/>
</dbReference>
<gene>
    <name evidence="2" type="ORF">DXF85_23410</name>
    <name evidence="3" type="ORF">I6L54_07260</name>
</gene>
<dbReference type="PANTHER" id="PTHR43441">
    <property type="entry name" value="RIBOSOMAL-PROTEIN-SERINE ACETYLTRANSFERASE"/>
    <property type="match status" value="1"/>
</dbReference>
<dbReference type="AlphaFoldDB" id="A0A6N6JXA5"/>
<name>A0A6N6JXA5_9ENTR</name>
<organism evidence="2 4">
    <name type="scientific">Citrobacter pasteurii</name>
    <dbReference type="NCBI Taxonomy" id="1563222"/>
    <lineage>
        <taxon>Bacteria</taxon>
        <taxon>Pseudomonadati</taxon>
        <taxon>Pseudomonadota</taxon>
        <taxon>Gammaproteobacteria</taxon>
        <taxon>Enterobacterales</taxon>
        <taxon>Enterobacteriaceae</taxon>
        <taxon>Citrobacter</taxon>
    </lineage>
</organism>
<protein>
    <submittedName>
        <fullName evidence="2 3">N-acetyltransferase</fullName>
    </submittedName>
</protein>
<dbReference type="PROSITE" id="PS51186">
    <property type="entry name" value="GNAT"/>
    <property type="match status" value="1"/>
</dbReference>
<dbReference type="Gene3D" id="3.40.630.30">
    <property type="match status" value="1"/>
</dbReference>
<evidence type="ECO:0000313" key="3">
    <source>
        <dbReference type="EMBL" id="QXA46182.1"/>
    </source>
</evidence>
<evidence type="ECO:0000313" key="4">
    <source>
        <dbReference type="Proteomes" id="UP000468420"/>
    </source>
</evidence>
<feature type="domain" description="N-acetyltransferase" evidence="1">
    <location>
        <begin position="47"/>
        <end position="193"/>
    </location>
</feature>
<evidence type="ECO:0000259" key="1">
    <source>
        <dbReference type="PROSITE" id="PS51186"/>
    </source>
</evidence>
<dbReference type="EMBL" id="QRDC01000032">
    <property type="protein sequence ID" value="KAA1273314.1"/>
    <property type="molecule type" value="Genomic_DNA"/>
</dbReference>
<keyword evidence="5" id="KW-1185">Reference proteome</keyword>
<evidence type="ECO:0000313" key="2">
    <source>
        <dbReference type="EMBL" id="KAA1273314.1"/>
    </source>
</evidence>
<reference evidence="2 4" key="1">
    <citation type="submission" date="2018-08" db="EMBL/GenBank/DDBJ databases">
        <title>Complete genomic analysis of a Citrobacter pasteurii isolated from cockles (Cerastoderma edule) containing a new chromosomic qnrB allele.</title>
        <authorList>
            <person name="Rodrigues A."/>
            <person name="Baptista T."/>
            <person name="Quesada A."/>
            <person name="Campos M.J."/>
        </authorList>
    </citation>
    <scope>NUCLEOTIDE SEQUENCE [LARGE SCALE GENOMIC DNA]</scope>
    <source>
        <strain evidence="2 4">BA18</strain>
    </source>
</reference>
<evidence type="ECO:0000313" key="5">
    <source>
        <dbReference type="Proteomes" id="UP000683579"/>
    </source>
</evidence>
<proteinExistence type="predicted"/>
<dbReference type="EMBL" id="CP077262">
    <property type="protein sequence ID" value="QXA46182.1"/>
    <property type="molecule type" value="Genomic_DNA"/>
</dbReference>
<dbReference type="InterPro" id="IPR051908">
    <property type="entry name" value="Ribosomal_N-acetyltransferase"/>
</dbReference>
<dbReference type="SUPFAM" id="SSF55729">
    <property type="entry name" value="Acyl-CoA N-acyltransferases (Nat)"/>
    <property type="match status" value="1"/>
</dbReference>
<reference evidence="3 5" key="2">
    <citation type="submission" date="2021-06" db="EMBL/GenBank/DDBJ databases">
        <title>FDA dAtabase for Regulatory Grade micrObial Sequences (FDA-ARGOS): Supporting development and validation of Infectious Disease Dx tests.</title>
        <authorList>
            <person name="Sproer C."/>
            <person name="Gronow S."/>
            <person name="Severitt S."/>
            <person name="Schroder I."/>
            <person name="Tallon L."/>
            <person name="Sadzewicz L."/>
            <person name="Zhao X."/>
            <person name="Boylan J."/>
            <person name="Ott S."/>
            <person name="Bowen H."/>
            <person name="Vavikolanu K."/>
            <person name="Mehta A."/>
            <person name="Aluvathingal J."/>
            <person name="Nadendla S."/>
            <person name="Lowell S."/>
            <person name="Myers T."/>
            <person name="Yan Y."/>
        </authorList>
    </citation>
    <scope>NUCLEOTIDE SEQUENCE [LARGE SCALE GENOMIC DNA]</scope>
    <source>
        <strain evidence="3 5">FDAARGOS 1424</strain>
    </source>
</reference>
<keyword evidence="2" id="KW-0808">Transferase</keyword>
<dbReference type="PANTHER" id="PTHR43441:SF2">
    <property type="entry name" value="FAMILY ACETYLTRANSFERASE, PUTATIVE (AFU_ORTHOLOGUE AFUA_7G00850)-RELATED"/>
    <property type="match status" value="1"/>
</dbReference>